<keyword evidence="10" id="KW-0234">DNA repair</keyword>
<dbReference type="GO" id="GO:0005730">
    <property type="term" value="C:nucleolus"/>
    <property type="evidence" value="ECO:0007669"/>
    <property type="project" value="UniProtKB-SubCell"/>
</dbReference>
<dbReference type="GO" id="GO:0005654">
    <property type="term" value="C:nucleoplasm"/>
    <property type="evidence" value="ECO:0007669"/>
    <property type="project" value="UniProtKB-SubCell"/>
</dbReference>
<organism evidence="29 30">
    <name type="scientific">Desmophyllum pertusum</name>
    <dbReference type="NCBI Taxonomy" id="174260"/>
    <lineage>
        <taxon>Eukaryota</taxon>
        <taxon>Metazoa</taxon>
        <taxon>Cnidaria</taxon>
        <taxon>Anthozoa</taxon>
        <taxon>Hexacorallia</taxon>
        <taxon>Scleractinia</taxon>
        <taxon>Caryophylliina</taxon>
        <taxon>Caryophylliidae</taxon>
        <taxon>Desmophyllum</taxon>
    </lineage>
</organism>
<comment type="catalytic activity">
    <reaction evidence="13">
        <text>an N(3)-methyl-2'-deoxycytidine in single-stranded DNA + 2-oxoglutarate + O2 = a 2'-deoxycytidine in single-stranded DNA + formaldehyde + succinate + CO2 + H(+)</text>
        <dbReference type="Rhea" id="RHEA:70435"/>
        <dbReference type="Rhea" id="RHEA-COMP:12846"/>
        <dbReference type="Rhea" id="RHEA-COMP:17894"/>
        <dbReference type="ChEBI" id="CHEBI:15378"/>
        <dbReference type="ChEBI" id="CHEBI:15379"/>
        <dbReference type="ChEBI" id="CHEBI:16526"/>
        <dbReference type="ChEBI" id="CHEBI:16810"/>
        <dbReference type="ChEBI" id="CHEBI:16842"/>
        <dbReference type="ChEBI" id="CHEBI:30031"/>
        <dbReference type="ChEBI" id="CHEBI:85452"/>
        <dbReference type="ChEBI" id="CHEBI:139075"/>
    </reaction>
    <physiologicalReaction direction="left-to-right" evidence="13">
        <dbReference type="Rhea" id="RHEA:70436"/>
    </physiologicalReaction>
</comment>
<comment type="catalytic activity">
    <reaction evidence="14">
        <text>a 1,N(6)-etheno-2'-deoxyadenosine in single-stranded DNA + 2-oxoglutarate + O2 + H2O = a 2'-deoxyadenosine in single-stranded DNA + glyoxal + succinate + CO2</text>
        <dbReference type="Rhea" id="RHEA:70459"/>
        <dbReference type="Rhea" id="RHEA-COMP:17896"/>
        <dbReference type="Rhea" id="RHEA-COMP:17904"/>
        <dbReference type="ChEBI" id="CHEBI:15377"/>
        <dbReference type="ChEBI" id="CHEBI:15379"/>
        <dbReference type="ChEBI" id="CHEBI:16526"/>
        <dbReference type="ChEBI" id="CHEBI:16810"/>
        <dbReference type="ChEBI" id="CHEBI:30031"/>
        <dbReference type="ChEBI" id="CHEBI:34779"/>
        <dbReference type="ChEBI" id="CHEBI:90615"/>
        <dbReference type="ChEBI" id="CHEBI:189583"/>
    </reaction>
    <physiologicalReaction direction="left-to-right" evidence="14">
        <dbReference type="Rhea" id="RHEA:70460"/>
    </physiologicalReaction>
</comment>
<protein>
    <recommendedName>
        <fullName evidence="24">DNA oxidative demethylase ALKBH2</fullName>
        <ecNumber evidence="23">1.14.11.33</ecNumber>
    </recommendedName>
    <alternativeName>
        <fullName evidence="25">Alkylated DNA repair protein alkB homolog 2</fullName>
    </alternativeName>
    <alternativeName>
        <fullName evidence="26">Alpha-ketoglutarate-dependent dioxygenase alkB homolog 2</fullName>
    </alternativeName>
</protein>
<dbReference type="EMBL" id="MU825873">
    <property type="protein sequence ID" value="KAJ7387919.1"/>
    <property type="molecule type" value="Genomic_DNA"/>
</dbReference>
<feature type="binding site" evidence="27">
    <location>
        <position position="264"/>
    </location>
    <ligand>
        <name>2-oxoglutarate</name>
        <dbReference type="ChEBI" id="CHEBI:16810"/>
    </ligand>
</feature>
<evidence type="ECO:0000313" key="30">
    <source>
        <dbReference type="Proteomes" id="UP001163046"/>
    </source>
</evidence>
<dbReference type="GO" id="GO:0006307">
    <property type="term" value="P:DNA alkylation repair"/>
    <property type="evidence" value="ECO:0007669"/>
    <property type="project" value="UniProtKB-ARBA"/>
</dbReference>
<evidence type="ECO:0000256" key="27">
    <source>
        <dbReference type="PIRSR" id="PIRSR632852-1"/>
    </source>
</evidence>
<comment type="caution">
    <text evidence="29">The sequence shown here is derived from an EMBL/GenBank/DDBJ whole genome shotgun (WGS) entry which is preliminary data.</text>
</comment>
<dbReference type="GO" id="GO:0051747">
    <property type="term" value="F:cytosine C-5 DNA demethylase activity"/>
    <property type="evidence" value="ECO:0007669"/>
    <property type="project" value="UniProtKB-ARBA"/>
</dbReference>
<evidence type="ECO:0000256" key="7">
    <source>
        <dbReference type="ARBA" id="ARBA00022964"/>
    </source>
</evidence>
<keyword evidence="6" id="KW-0460">Magnesium</keyword>
<comment type="catalytic activity">
    <reaction evidence="20">
        <text>an N(1)-methyl-2'-deoxyadenosine in double-stranded DNA + 2-oxoglutarate + O2 = a 2'-deoxyadenosine in double-stranded DNA + formaldehyde + succinate + CO2 + H(+)</text>
        <dbReference type="Rhea" id="RHEA:70443"/>
        <dbReference type="Rhea" id="RHEA-COMP:14236"/>
        <dbReference type="Rhea" id="RHEA-COMP:17897"/>
        <dbReference type="ChEBI" id="CHEBI:15378"/>
        <dbReference type="ChEBI" id="CHEBI:15379"/>
        <dbReference type="ChEBI" id="CHEBI:16526"/>
        <dbReference type="ChEBI" id="CHEBI:16810"/>
        <dbReference type="ChEBI" id="CHEBI:16842"/>
        <dbReference type="ChEBI" id="CHEBI:30031"/>
        <dbReference type="ChEBI" id="CHEBI:90615"/>
        <dbReference type="ChEBI" id="CHEBI:139096"/>
    </reaction>
    <physiologicalReaction direction="left-to-right" evidence="20">
        <dbReference type="Rhea" id="RHEA:70444"/>
    </physiologicalReaction>
</comment>
<evidence type="ECO:0000256" key="20">
    <source>
        <dbReference type="ARBA" id="ARBA00052800"/>
    </source>
</evidence>
<evidence type="ECO:0000256" key="2">
    <source>
        <dbReference type="ARBA" id="ARBA00004604"/>
    </source>
</evidence>
<feature type="binding site" evidence="27">
    <location>
        <position position="183"/>
    </location>
    <ligand>
        <name>2-oxoglutarate</name>
        <dbReference type="ChEBI" id="CHEBI:16810"/>
    </ligand>
</feature>
<feature type="binding site" evidence="27">
    <location>
        <position position="186"/>
    </location>
    <ligand>
        <name>substrate</name>
    </ligand>
</feature>
<evidence type="ECO:0000256" key="11">
    <source>
        <dbReference type="ARBA" id="ARBA00023242"/>
    </source>
</evidence>
<feature type="domain" description="Fe2OG dioxygenase" evidence="28">
    <location>
        <begin position="164"/>
        <end position="269"/>
    </location>
</feature>
<dbReference type="GO" id="GO:0008198">
    <property type="term" value="F:ferrous iron binding"/>
    <property type="evidence" value="ECO:0007669"/>
    <property type="project" value="TreeGrafter"/>
</dbReference>
<evidence type="ECO:0000256" key="26">
    <source>
        <dbReference type="ARBA" id="ARBA00081727"/>
    </source>
</evidence>
<keyword evidence="11" id="KW-0539">Nucleus</keyword>
<comment type="subcellular location">
    <subcellularLocation>
        <location evidence="2">Nucleus</location>
        <location evidence="2">Nucleolus</location>
    </subcellularLocation>
    <subcellularLocation>
        <location evidence="3">Nucleus</location>
        <location evidence="3">Nucleoplasm</location>
    </subcellularLocation>
</comment>
<evidence type="ECO:0000256" key="18">
    <source>
        <dbReference type="ARBA" id="ARBA00052597"/>
    </source>
</evidence>
<name>A0A9W9ZVE0_9CNID</name>
<evidence type="ECO:0000256" key="25">
    <source>
        <dbReference type="ARBA" id="ARBA00077989"/>
    </source>
</evidence>
<dbReference type="Pfam" id="PF13532">
    <property type="entry name" value="2OG-FeII_Oxy_2"/>
    <property type="match status" value="1"/>
</dbReference>
<keyword evidence="9" id="KW-0408">Iron</keyword>
<feature type="binding site" evidence="27">
    <location>
        <position position="266"/>
    </location>
    <ligand>
        <name>2-oxoglutarate</name>
        <dbReference type="ChEBI" id="CHEBI:16810"/>
    </ligand>
</feature>
<evidence type="ECO:0000256" key="22">
    <source>
        <dbReference type="ARBA" id="ARBA00062909"/>
    </source>
</evidence>
<evidence type="ECO:0000256" key="15">
    <source>
        <dbReference type="ARBA" id="ARBA00051376"/>
    </source>
</evidence>
<evidence type="ECO:0000256" key="19">
    <source>
        <dbReference type="ARBA" id="ARBA00052627"/>
    </source>
</evidence>
<evidence type="ECO:0000256" key="12">
    <source>
        <dbReference type="ARBA" id="ARBA00051010"/>
    </source>
</evidence>
<evidence type="ECO:0000259" key="28">
    <source>
        <dbReference type="PROSITE" id="PS51471"/>
    </source>
</evidence>
<keyword evidence="5" id="KW-0227">DNA damage</keyword>
<dbReference type="InterPro" id="IPR032852">
    <property type="entry name" value="ALKBH2"/>
</dbReference>
<dbReference type="Proteomes" id="UP001163046">
    <property type="component" value="Unassembled WGS sequence"/>
</dbReference>
<dbReference type="SUPFAM" id="SSF51197">
    <property type="entry name" value="Clavaminate synthase-like"/>
    <property type="match status" value="1"/>
</dbReference>
<evidence type="ECO:0000256" key="4">
    <source>
        <dbReference type="ARBA" id="ARBA00022723"/>
    </source>
</evidence>
<comment type="catalytic activity">
    <reaction evidence="18">
        <text>a 3,N(4)-etheno-2'-deoxycytidine in single-stranded DNA + 2-oxoglutarate + O2 + H2O = a 2'-deoxycytidine in single-stranded DNA + glyoxal + succinate + CO2</text>
        <dbReference type="Rhea" id="RHEA:70471"/>
        <dbReference type="Rhea" id="RHEA-COMP:12846"/>
        <dbReference type="Rhea" id="RHEA-COMP:17906"/>
        <dbReference type="ChEBI" id="CHEBI:15377"/>
        <dbReference type="ChEBI" id="CHEBI:15379"/>
        <dbReference type="ChEBI" id="CHEBI:16526"/>
        <dbReference type="ChEBI" id="CHEBI:16810"/>
        <dbReference type="ChEBI" id="CHEBI:30031"/>
        <dbReference type="ChEBI" id="CHEBI:34779"/>
        <dbReference type="ChEBI" id="CHEBI:85452"/>
        <dbReference type="ChEBI" id="CHEBI:189585"/>
    </reaction>
    <physiologicalReaction direction="left-to-right" evidence="18">
        <dbReference type="Rhea" id="RHEA:70472"/>
    </physiologicalReaction>
</comment>
<proteinExistence type="predicted"/>
<comment type="catalytic activity">
    <reaction evidence="15">
        <text>an N(3)-methyl-2'-deoxycytidine in double-stranded DNA + 2-oxoglutarate + O2 = a 2'-deoxycytidine in double-stranded DNA + formaldehyde + succinate + CO2 + H(+)</text>
        <dbReference type="Rhea" id="RHEA:70439"/>
        <dbReference type="Rhea" id="RHEA-COMP:14237"/>
        <dbReference type="Rhea" id="RHEA-COMP:17070"/>
        <dbReference type="ChEBI" id="CHEBI:15378"/>
        <dbReference type="ChEBI" id="CHEBI:15379"/>
        <dbReference type="ChEBI" id="CHEBI:16526"/>
        <dbReference type="ChEBI" id="CHEBI:16810"/>
        <dbReference type="ChEBI" id="CHEBI:16842"/>
        <dbReference type="ChEBI" id="CHEBI:30031"/>
        <dbReference type="ChEBI" id="CHEBI:85452"/>
        <dbReference type="ChEBI" id="CHEBI:139075"/>
    </reaction>
    <physiologicalReaction direction="left-to-right" evidence="15">
        <dbReference type="Rhea" id="RHEA:70440"/>
    </physiologicalReaction>
</comment>
<dbReference type="InterPro" id="IPR037151">
    <property type="entry name" value="AlkB-like_sf"/>
</dbReference>
<evidence type="ECO:0000256" key="1">
    <source>
        <dbReference type="ARBA" id="ARBA00001954"/>
    </source>
</evidence>
<comment type="cofactor">
    <cofactor evidence="1">
        <name>Fe(2+)</name>
        <dbReference type="ChEBI" id="CHEBI:29033"/>
    </cofactor>
</comment>
<comment type="catalytic activity">
    <reaction evidence="16">
        <text>a 3,N(4)-etheno-2'-deoxycytidine in double-stranded DNA + 2-oxoglutarate + O2 + H2O = a 2'-deoxycytidine in double-stranded DNA + glyoxal + succinate + CO2</text>
        <dbReference type="Rhea" id="RHEA:70467"/>
        <dbReference type="Rhea" id="RHEA-COMP:17070"/>
        <dbReference type="Rhea" id="RHEA-COMP:17905"/>
        <dbReference type="ChEBI" id="CHEBI:15377"/>
        <dbReference type="ChEBI" id="CHEBI:15379"/>
        <dbReference type="ChEBI" id="CHEBI:16526"/>
        <dbReference type="ChEBI" id="CHEBI:16810"/>
        <dbReference type="ChEBI" id="CHEBI:30031"/>
        <dbReference type="ChEBI" id="CHEBI:34779"/>
        <dbReference type="ChEBI" id="CHEBI:85452"/>
        <dbReference type="ChEBI" id="CHEBI:189585"/>
    </reaction>
    <physiologicalReaction direction="left-to-right" evidence="16">
        <dbReference type="Rhea" id="RHEA:70468"/>
    </physiologicalReaction>
</comment>
<dbReference type="PANTHER" id="PTHR31573:SF1">
    <property type="entry name" value="DNA OXIDATIVE DEMETHYLASE ALKBH2"/>
    <property type="match status" value="1"/>
</dbReference>
<keyword evidence="7 29" id="KW-0223">Dioxygenase</keyword>
<evidence type="ECO:0000256" key="9">
    <source>
        <dbReference type="ARBA" id="ARBA00023004"/>
    </source>
</evidence>
<dbReference type="FunFam" id="2.60.120.590:FF:000004">
    <property type="entry name" value="DNA oxidative demethylase ALKBH2"/>
    <property type="match status" value="1"/>
</dbReference>
<reference evidence="29" key="1">
    <citation type="submission" date="2023-01" db="EMBL/GenBank/DDBJ databases">
        <title>Genome assembly of the deep-sea coral Lophelia pertusa.</title>
        <authorList>
            <person name="Herrera S."/>
            <person name="Cordes E."/>
        </authorList>
    </citation>
    <scope>NUCLEOTIDE SEQUENCE</scope>
    <source>
        <strain evidence="29">USNM1676648</strain>
        <tissue evidence="29">Polyp</tissue>
    </source>
</reference>
<evidence type="ECO:0000256" key="23">
    <source>
        <dbReference type="ARBA" id="ARBA00066725"/>
    </source>
</evidence>
<dbReference type="PROSITE" id="PS51471">
    <property type="entry name" value="FE2OG_OXY"/>
    <property type="match status" value="1"/>
</dbReference>
<evidence type="ECO:0000256" key="6">
    <source>
        <dbReference type="ARBA" id="ARBA00022842"/>
    </source>
</evidence>
<keyword evidence="8 29" id="KW-0560">Oxidoreductase</keyword>
<keyword evidence="4" id="KW-0479">Metal-binding</keyword>
<evidence type="ECO:0000313" key="29">
    <source>
        <dbReference type="EMBL" id="KAJ7387919.1"/>
    </source>
</evidence>
<sequence>MIDSYFVNNRSKCAKRKMDQEEREEEPEMKAKVFNTENLNKSNNSSCQATSSSKLSFLEMDRKVNLQWKQIISENLNLEYVQLFSETEADVLFQEAEKVIKYNADSKVFVYGKWHKVPRKQAAYGDMGLTYTFSGTTVVAQPWNNAPFLKHIGDLVSCLSGGHKFNFVLVNRYNDGNDHMGEHRDDEADLVPKSAIASVSVGQARDFIFRHRDARGSGAKRKIDPVKFELSHGSLLIMNHPTNVYWFHSLPVRKKVICPRINLTFRQMVVKK</sequence>
<comment type="catalytic activity">
    <reaction evidence="21">
        <text>a methylated nucleobase within DNA + 2-oxoglutarate + O2 = a nucleobase within DNA + formaldehyde + succinate + CO2</text>
        <dbReference type="Rhea" id="RHEA:30299"/>
        <dbReference type="Rhea" id="RHEA-COMP:12192"/>
        <dbReference type="Rhea" id="RHEA-COMP:12193"/>
        <dbReference type="ChEBI" id="CHEBI:15379"/>
        <dbReference type="ChEBI" id="CHEBI:16526"/>
        <dbReference type="ChEBI" id="CHEBI:16810"/>
        <dbReference type="ChEBI" id="CHEBI:16842"/>
        <dbReference type="ChEBI" id="CHEBI:30031"/>
        <dbReference type="ChEBI" id="CHEBI:32875"/>
        <dbReference type="ChEBI" id="CHEBI:64428"/>
        <dbReference type="EC" id="1.14.11.33"/>
    </reaction>
    <physiologicalReaction direction="left-to-right" evidence="21">
        <dbReference type="Rhea" id="RHEA:30300"/>
    </physiologicalReaction>
</comment>
<dbReference type="Gene3D" id="2.60.120.590">
    <property type="entry name" value="Alpha-ketoglutarate-dependent dioxygenase AlkB-like"/>
    <property type="match status" value="1"/>
</dbReference>
<comment type="subunit">
    <text evidence="22">Interacts with PCNA homotrimer; this interaction is enhanced during the S-phase of the cell cycle. Interacts with nucleolar proteins NCL, UBTF and NPM1. Interacts with XRCC5-XRCC6 heterodimer.</text>
</comment>
<comment type="catalytic activity">
    <reaction evidence="17">
        <text>a 1,N(2)-etheno-2'-deoxyguanosine in double-stranded DNA + 2-oxoglutarate + O2 + H2O = a 2'-deoxyguanosine in double-stranded DNA + glyoxal + succinate + CO2</text>
        <dbReference type="Rhea" id="RHEA:70487"/>
        <dbReference type="Rhea" id="RHEA-COMP:17910"/>
        <dbReference type="Rhea" id="RHEA-COMP:17912"/>
        <dbReference type="ChEBI" id="CHEBI:15377"/>
        <dbReference type="ChEBI" id="CHEBI:15379"/>
        <dbReference type="ChEBI" id="CHEBI:16526"/>
        <dbReference type="ChEBI" id="CHEBI:16810"/>
        <dbReference type="ChEBI" id="CHEBI:30031"/>
        <dbReference type="ChEBI" id="CHEBI:34779"/>
        <dbReference type="ChEBI" id="CHEBI:85445"/>
        <dbReference type="ChEBI" id="CHEBI:189586"/>
    </reaction>
    <physiologicalReaction direction="left-to-right" evidence="17">
        <dbReference type="Rhea" id="RHEA:70488"/>
    </physiologicalReaction>
</comment>
<evidence type="ECO:0000256" key="16">
    <source>
        <dbReference type="ARBA" id="ARBA00051434"/>
    </source>
</evidence>
<evidence type="ECO:0000256" key="10">
    <source>
        <dbReference type="ARBA" id="ARBA00023204"/>
    </source>
</evidence>
<dbReference type="InterPro" id="IPR005123">
    <property type="entry name" value="Oxoglu/Fe-dep_dioxygenase_dom"/>
</dbReference>
<dbReference type="OrthoDB" id="445341at2759"/>
<keyword evidence="30" id="KW-1185">Reference proteome</keyword>
<evidence type="ECO:0000256" key="21">
    <source>
        <dbReference type="ARBA" id="ARBA00053025"/>
    </source>
</evidence>
<feature type="binding site" evidence="27">
    <location>
        <begin position="131"/>
        <end position="133"/>
    </location>
    <ligand>
        <name>substrate</name>
    </ligand>
</feature>
<feature type="binding site" evidence="27">
    <location>
        <position position="173"/>
    </location>
    <ligand>
        <name>2-oxoglutarate</name>
        <dbReference type="ChEBI" id="CHEBI:16810"/>
    </ligand>
</feature>
<dbReference type="InterPro" id="IPR027450">
    <property type="entry name" value="AlkB-like"/>
</dbReference>
<dbReference type="PANTHER" id="PTHR31573">
    <property type="entry name" value="ALPHA-KETOGLUTARATE-DEPENDENT DIOXYGENASE ALKB HOMOLOG 2"/>
    <property type="match status" value="1"/>
</dbReference>
<dbReference type="GO" id="GO:0035516">
    <property type="term" value="F:broad specificity oxidative DNA demethylase activity"/>
    <property type="evidence" value="ECO:0007669"/>
    <property type="project" value="UniProtKB-EC"/>
</dbReference>
<dbReference type="EC" id="1.14.11.33" evidence="23"/>
<comment type="catalytic activity">
    <reaction evidence="19">
        <text>a 1,N(6)-etheno-2'-deoxyadenosine in double-stranded DNA + 2-oxoglutarate + O2 + H2O = a 2'-deoxyadenosine in double-stranded DNA + glyoxal + succinate + CO2</text>
        <dbReference type="Rhea" id="RHEA:70463"/>
        <dbReference type="Rhea" id="RHEA-COMP:17897"/>
        <dbReference type="Rhea" id="RHEA-COMP:17903"/>
        <dbReference type="ChEBI" id="CHEBI:15377"/>
        <dbReference type="ChEBI" id="CHEBI:15379"/>
        <dbReference type="ChEBI" id="CHEBI:16526"/>
        <dbReference type="ChEBI" id="CHEBI:16810"/>
        <dbReference type="ChEBI" id="CHEBI:30031"/>
        <dbReference type="ChEBI" id="CHEBI:34779"/>
        <dbReference type="ChEBI" id="CHEBI:90615"/>
        <dbReference type="ChEBI" id="CHEBI:189583"/>
    </reaction>
    <physiologicalReaction direction="left-to-right" evidence="19">
        <dbReference type="Rhea" id="RHEA:70464"/>
    </physiologicalReaction>
</comment>
<evidence type="ECO:0000256" key="24">
    <source>
        <dbReference type="ARBA" id="ARBA00072134"/>
    </source>
</evidence>
<evidence type="ECO:0000256" key="17">
    <source>
        <dbReference type="ARBA" id="ARBA00051755"/>
    </source>
</evidence>
<evidence type="ECO:0000256" key="13">
    <source>
        <dbReference type="ARBA" id="ARBA00051165"/>
    </source>
</evidence>
<evidence type="ECO:0000256" key="3">
    <source>
        <dbReference type="ARBA" id="ARBA00004642"/>
    </source>
</evidence>
<comment type="catalytic activity">
    <reaction evidence="12">
        <text>an N(1)-methyl-2'-deoxyadenosine in single-stranded DNA + 2-oxoglutarate + O2 = a 2'-deoxyadenosine in single-stranded DNA + formaldehyde + succinate + CO2 + H(+)</text>
        <dbReference type="Rhea" id="RHEA:70447"/>
        <dbReference type="Rhea" id="RHEA-COMP:17895"/>
        <dbReference type="Rhea" id="RHEA-COMP:17896"/>
        <dbReference type="ChEBI" id="CHEBI:15378"/>
        <dbReference type="ChEBI" id="CHEBI:15379"/>
        <dbReference type="ChEBI" id="CHEBI:16526"/>
        <dbReference type="ChEBI" id="CHEBI:16810"/>
        <dbReference type="ChEBI" id="CHEBI:16842"/>
        <dbReference type="ChEBI" id="CHEBI:30031"/>
        <dbReference type="ChEBI" id="CHEBI:90615"/>
        <dbReference type="ChEBI" id="CHEBI:139096"/>
    </reaction>
    <physiologicalReaction direction="left-to-right" evidence="12">
        <dbReference type="Rhea" id="RHEA:70448"/>
    </physiologicalReaction>
</comment>
<feature type="binding site" evidence="27">
    <location>
        <position position="248"/>
    </location>
    <ligand>
        <name>2-oxoglutarate</name>
        <dbReference type="ChEBI" id="CHEBI:16810"/>
    </ligand>
</feature>
<feature type="binding site" evidence="27">
    <location>
        <position position="260"/>
    </location>
    <ligand>
        <name>2-oxoglutarate</name>
        <dbReference type="ChEBI" id="CHEBI:16810"/>
    </ligand>
</feature>
<evidence type="ECO:0000256" key="14">
    <source>
        <dbReference type="ARBA" id="ARBA00051189"/>
    </source>
</evidence>
<accession>A0A9W9ZVE0</accession>
<dbReference type="AlphaFoldDB" id="A0A9W9ZVE0"/>
<evidence type="ECO:0000256" key="5">
    <source>
        <dbReference type="ARBA" id="ARBA00022763"/>
    </source>
</evidence>
<feature type="binding site" evidence="27">
    <location>
        <position position="171"/>
    </location>
    <ligand>
        <name>2-oxoglutarate</name>
        <dbReference type="ChEBI" id="CHEBI:16810"/>
    </ligand>
</feature>
<evidence type="ECO:0000256" key="8">
    <source>
        <dbReference type="ARBA" id="ARBA00023002"/>
    </source>
</evidence>
<gene>
    <name evidence="29" type="primary">ALKBH2</name>
    <name evidence="29" type="ORF">OS493_001271</name>
</gene>